<evidence type="ECO:0000313" key="3">
    <source>
        <dbReference type="WBParaSite" id="ACRNAN_scaffold516.g24950.t1"/>
    </source>
</evidence>
<keyword evidence="2" id="KW-1185">Reference proteome</keyword>
<dbReference type="Proteomes" id="UP000887540">
    <property type="component" value="Unplaced"/>
</dbReference>
<dbReference type="PANTHER" id="PTHR10963:SF24">
    <property type="entry name" value="GLYCOSIDASE C21B10.07-RELATED"/>
    <property type="match status" value="1"/>
</dbReference>
<evidence type="ECO:0000313" key="2">
    <source>
        <dbReference type="Proteomes" id="UP000887540"/>
    </source>
</evidence>
<dbReference type="Pfam" id="PF26113">
    <property type="entry name" value="GH16_XgeA"/>
    <property type="match status" value="1"/>
</dbReference>
<evidence type="ECO:0000259" key="1">
    <source>
        <dbReference type="PROSITE" id="PS51762"/>
    </source>
</evidence>
<dbReference type="WBParaSite" id="ACRNAN_scaffold516.g24950.t1">
    <property type="protein sequence ID" value="ACRNAN_scaffold516.g24950.t1"/>
    <property type="gene ID" value="ACRNAN_scaffold516.g24950"/>
</dbReference>
<dbReference type="InterPro" id="IPR050546">
    <property type="entry name" value="Glycosyl_Hydrlase_16"/>
</dbReference>
<dbReference type="PROSITE" id="PS51762">
    <property type="entry name" value="GH16_2"/>
    <property type="match status" value="1"/>
</dbReference>
<feature type="domain" description="GH16" evidence="1">
    <location>
        <begin position="1"/>
        <end position="158"/>
    </location>
</feature>
<reference evidence="3" key="1">
    <citation type="submission" date="2022-11" db="UniProtKB">
        <authorList>
            <consortium name="WormBaseParasite"/>
        </authorList>
    </citation>
    <scope>IDENTIFICATION</scope>
</reference>
<protein>
    <submittedName>
        <fullName evidence="3">GH16 domain-containing protein</fullName>
    </submittedName>
</protein>
<dbReference type="AlphaFoldDB" id="A0A914E0T4"/>
<dbReference type="PANTHER" id="PTHR10963">
    <property type="entry name" value="GLYCOSYL HYDROLASE-RELATED"/>
    <property type="match status" value="1"/>
</dbReference>
<organism evidence="2 3">
    <name type="scientific">Acrobeloides nanus</name>
    <dbReference type="NCBI Taxonomy" id="290746"/>
    <lineage>
        <taxon>Eukaryota</taxon>
        <taxon>Metazoa</taxon>
        <taxon>Ecdysozoa</taxon>
        <taxon>Nematoda</taxon>
        <taxon>Chromadorea</taxon>
        <taxon>Rhabditida</taxon>
        <taxon>Tylenchina</taxon>
        <taxon>Cephalobomorpha</taxon>
        <taxon>Cephaloboidea</taxon>
        <taxon>Cephalobidae</taxon>
        <taxon>Acrobeloides</taxon>
    </lineage>
</organism>
<dbReference type="InterPro" id="IPR013320">
    <property type="entry name" value="ConA-like_dom_sf"/>
</dbReference>
<dbReference type="SUPFAM" id="SSF49899">
    <property type="entry name" value="Concanavalin A-like lectins/glucanases"/>
    <property type="match status" value="1"/>
</dbReference>
<dbReference type="GO" id="GO:0009251">
    <property type="term" value="P:glucan catabolic process"/>
    <property type="evidence" value="ECO:0007669"/>
    <property type="project" value="TreeGrafter"/>
</dbReference>
<name>A0A914E0T4_9BILA</name>
<sequence>MIGIQNGKVYMGADHTNSYPNSARLSVQIESTTRFNSGLFILSLDHMPTGPGVWPAFWTINRPYEGEIDVLEGISNLTYNSISLHQWKKDNDTDLCIMKNNDTQFFNGTWGTDWTHEPYLDCYGHARSNSTVMAGCGISAPQRTFNTDLVLIVWEVIF</sequence>
<dbReference type="Gene3D" id="2.60.120.200">
    <property type="match status" value="1"/>
</dbReference>
<accession>A0A914E0T4</accession>
<proteinExistence type="predicted"/>
<dbReference type="GO" id="GO:0004553">
    <property type="term" value="F:hydrolase activity, hydrolyzing O-glycosyl compounds"/>
    <property type="evidence" value="ECO:0007669"/>
    <property type="project" value="InterPro"/>
</dbReference>
<dbReference type="InterPro" id="IPR000757">
    <property type="entry name" value="Beta-glucanase-like"/>
</dbReference>